<protein>
    <submittedName>
        <fullName evidence="2">NAD-dependent epimerase/dehydratase family protein</fullName>
    </submittedName>
</protein>
<evidence type="ECO:0000259" key="1">
    <source>
        <dbReference type="Pfam" id="PF01370"/>
    </source>
</evidence>
<accession>A0A6N8L3D4</accession>
<proteinExistence type="predicted"/>
<dbReference type="AlphaFoldDB" id="A0A6N8L3D4"/>
<sequence length="324" mass="35837">MILVTGGTGFLGSTVIKHLIDDGQSVIALKRANSIIPAHLKSSSLIEWVDADITDYFSLADLFPKISQVYHCAAKISYHPQDAAEMFQTNIEGTKHIVNLCLLHQVRLLHVSSIAALGKNKQGLPVKESDKWEFHRKISNYSMAKYESEMEVWRGIVEGLDAVIVNPSVIMGVGPGEFGSRTIFERVFKGNKIYPLGSVGIVDVDDVAQIMLQLMASPISGERFILNGANISNQELLNKISELMNKPKPNIAASRVVLSMAWRLSKLASYLNGKRPALTKETARAANSKLMYDNGKISKALGYTFKPIDHTLEEVINTYYVKTN</sequence>
<evidence type="ECO:0000313" key="3">
    <source>
        <dbReference type="Proteomes" id="UP000435036"/>
    </source>
</evidence>
<dbReference type="EMBL" id="WSQA01000010">
    <property type="protein sequence ID" value="MVZ63011.1"/>
    <property type="molecule type" value="Genomic_DNA"/>
</dbReference>
<comment type="caution">
    <text evidence="2">The sequence shown here is derived from an EMBL/GenBank/DDBJ whole genome shotgun (WGS) entry which is preliminary data.</text>
</comment>
<dbReference type="GO" id="GO:0005737">
    <property type="term" value="C:cytoplasm"/>
    <property type="evidence" value="ECO:0007669"/>
    <property type="project" value="TreeGrafter"/>
</dbReference>
<dbReference type="InterPro" id="IPR036291">
    <property type="entry name" value="NAD(P)-bd_dom_sf"/>
</dbReference>
<dbReference type="InterPro" id="IPR051783">
    <property type="entry name" value="NAD(P)-dependent_oxidoreduct"/>
</dbReference>
<dbReference type="PANTHER" id="PTHR48079">
    <property type="entry name" value="PROTEIN YEEZ"/>
    <property type="match status" value="1"/>
</dbReference>
<dbReference type="Proteomes" id="UP000435036">
    <property type="component" value="Unassembled WGS sequence"/>
</dbReference>
<dbReference type="PANTHER" id="PTHR48079:SF6">
    <property type="entry name" value="NAD(P)-BINDING DOMAIN-CONTAINING PROTEIN-RELATED"/>
    <property type="match status" value="1"/>
</dbReference>
<reference evidence="2 3" key="1">
    <citation type="submission" date="2019-12" db="EMBL/GenBank/DDBJ databases">
        <authorList>
            <person name="Dong K."/>
        </authorList>
    </citation>
    <scope>NUCLEOTIDE SEQUENCE [LARGE SCALE GENOMIC DNA]</scope>
    <source>
        <strain evidence="2 3">JCM 31225</strain>
    </source>
</reference>
<dbReference type="GO" id="GO:0004029">
    <property type="term" value="F:aldehyde dehydrogenase (NAD+) activity"/>
    <property type="evidence" value="ECO:0007669"/>
    <property type="project" value="TreeGrafter"/>
</dbReference>
<dbReference type="OrthoDB" id="596910at2"/>
<gene>
    <name evidence="2" type="ORF">GQF63_13330</name>
</gene>
<feature type="domain" description="NAD-dependent epimerase/dehydratase" evidence="1">
    <location>
        <begin position="2"/>
        <end position="221"/>
    </location>
</feature>
<dbReference type="Pfam" id="PF01370">
    <property type="entry name" value="Epimerase"/>
    <property type="match status" value="1"/>
</dbReference>
<dbReference type="InterPro" id="IPR001509">
    <property type="entry name" value="Epimerase_deHydtase"/>
</dbReference>
<dbReference type="Gene3D" id="3.40.50.720">
    <property type="entry name" value="NAD(P)-binding Rossmann-like Domain"/>
    <property type="match status" value="1"/>
</dbReference>
<organism evidence="2 3">
    <name type="scientific">Sphingobacterium humi</name>
    <dbReference type="NCBI Taxonomy" id="1796905"/>
    <lineage>
        <taxon>Bacteria</taxon>
        <taxon>Pseudomonadati</taxon>
        <taxon>Bacteroidota</taxon>
        <taxon>Sphingobacteriia</taxon>
        <taxon>Sphingobacteriales</taxon>
        <taxon>Sphingobacteriaceae</taxon>
        <taxon>Sphingobacterium</taxon>
    </lineage>
</organism>
<evidence type="ECO:0000313" key="2">
    <source>
        <dbReference type="EMBL" id="MVZ63011.1"/>
    </source>
</evidence>
<dbReference type="SUPFAM" id="SSF51735">
    <property type="entry name" value="NAD(P)-binding Rossmann-fold domains"/>
    <property type="match status" value="1"/>
</dbReference>
<name>A0A6N8L3D4_9SPHI</name>
<keyword evidence="3" id="KW-1185">Reference proteome</keyword>